<protein>
    <submittedName>
        <fullName evidence="2">Pentapeptide repeat-containing protein</fullName>
    </submittedName>
</protein>
<dbReference type="EMBL" id="JAGZXI010000011">
    <property type="protein sequence ID" value="MBS6635464.1"/>
    <property type="molecule type" value="Genomic_DNA"/>
</dbReference>
<keyword evidence="1" id="KW-0472">Membrane</keyword>
<name>A0A943TC97_9MICC</name>
<dbReference type="AlphaFoldDB" id="A0A943TC97"/>
<keyword evidence="1" id="KW-0812">Transmembrane</keyword>
<evidence type="ECO:0000256" key="1">
    <source>
        <dbReference type="SAM" id="Phobius"/>
    </source>
</evidence>
<evidence type="ECO:0000313" key="3">
    <source>
        <dbReference type="Proteomes" id="UP000739069"/>
    </source>
</evidence>
<sequence>MPEKDAAQKTQEGWPKRLLNWVLADPPLYIRYFFPILVTLGIIGGIVAIWVPVGTGWLRQEGLQGEAEQKSISDLRLHFLYITGGTIAILTLLQTNWKNYNDNKKNMHDIEMDILKSEREDDSKWREISDDRRRKFNEFKEGVTKLKTYEIDTFIDFANTWLQKSPDGREDDVKYEAQRVIDTLCRLLKSQENKSADNITYTLQKLSSIYENAQNDSLWRSVSYRFSGLEIQKPLQGLYLHNIDFSESTFSSEVGFVSCTFSGRCSFWRSHFEKNFYINLSEVNGSVSFISSEFLGNFTLSRTAFTHLGSAEFMNATFFRDATFEYTKFPQEEQIGLNHSFSKTYFSNSFIYTFENNTPKIRTANRTFNGKHANIPIESILFDSETGDSEF</sequence>
<feature type="transmembrane region" description="Helical" evidence="1">
    <location>
        <begin position="79"/>
        <end position="97"/>
    </location>
</feature>
<organism evidence="2 3">
    <name type="scientific">Rothia mucilaginosa</name>
    <dbReference type="NCBI Taxonomy" id="43675"/>
    <lineage>
        <taxon>Bacteria</taxon>
        <taxon>Bacillati</taxon>
        <taxon>Actinomycetota</taxon>
        <taxon>Actinomycetes</taxon>
        <taxon>Micrococcales</taxon>
        <taxon>Micrococcaceae</taxon>
        <taxon>Rothia</taxon>
    </lineage>
</organism>
<feature type="transmembrane region" description="Helical" evidence="1">
    <location>
        <begin position="32"/>
        <end position="58"/>
    </location>
</feature>
<gene>
    <name evidence="2" type="ORF">KH265_07445</name>
</gene>
<proteinExistence type="predicted"/>
<evidence type="ECO:0000313" key="2">
    <source>
        <dbReference type="EMBL" id="MBS6635464.1"/>
    </source>
</evidence>
<dbReference type="Proteomes" id="UP000739069">
    <property type="component" value="Unassembled WGS sequence"/>
</dbReference>
<keyword evidence="1" id="KW-1133">Transmembrane helix</keyword>
<dbReference type="RefSeq" id="WP_303953432.1">
    <property type="nucleotide sequence ID" value="NZ_JAGZXI010000011.1"/>
</dbReference>
<accession>A0A943TC97</accession>
<reference evidence="2" key="1">
    <citation type="submission" date="2021-02" db="EMBL/GenBank/DDBJ databases">
        <title>Infant gut strain persistence is associated with maternal origin, phylogeny, and functional potential including surface adhesion and iron acquisition.</title>
        <authorList>
            <person name="Lou Y.C."/>
        </authorList>
    </citation>
    <scope>NUCLEOTIDE SEQUENCE</scope>
    <source>
        <strain evidence="2">L1_008_092G1_dasL1_008_092G1_concoct_16</strain>
    </source>
</reference>
<comment type="caution">
    <text evidence="2">The sequence shown here is derived from an EMBL/GenBank/DDBJ whole genome shotgun (WGS) entry which is preliminary data.</text>
</comment>